<organism evidence="1 2">
    <name type="scientific">Sphaerodactylus townsendi</name>
    <dbReference type="NCBI Taxonomy" id="933632"/>
    <lineage>
        <taxon>Eukaryota</taxon>
        <taxon>Metazoa</taxon>
        <taxon>Chordata</taxon>
        <taxon>Craniata</taxon>
        <taxon>Vertebrata</taxon>
        <taxon>Euteleostomi</taxon>
        <taxon>Lepidosauria</taxon>
        <taxon>Squamata</taxon>
        <taxon>Bifurcata</taxon>
        <taxon>Gekkota</taxon>
        <taxon>Sphaerodactylidae</taxon>
        <taxon>Sphaerodactylus</taxon>
    </lineage>
</organism>
<evidence type="ECO:0000313" key="2">
    <source>
        <dbReference type="Proteomes" id="UP000827872"/>
    </source>
</evidence>
<accession>A0ACB8G3B0</accession>
<protein>
    <submittedName>
        <fullName evidence="1">Uncharacterized protein</fullName>
    </submittedName>
</protein>
<reference evidence="1" key="1">
    <citation type="submission" date="2021-08" db="EMBL/GenBank/DDBJ databases">
        <title>The first chromosome-level gecko genome reveals the dynamic sex chromosomes of Neotropical dwarf geckos (Sphaerodactylidae: Sphaerodactylus).</title>
        <authorList>
            <person name="Pinto B.J."/>
            <person name="Keating S.E."/>
            <person name="Gamble T."/>
        </authorList>
    </citation>
    <scope>NUCLEOTIDE SEQUENCE</scope>
    <source>
        <strain evidence="1">TG3544</strain>
    </source>
</reference>
<evidence type="ECO:0000313" key="1">
    <source>
        <dbReference type="EMBL" id="KAH8014101.1"/>
    </source>
</evidence>
<sequence length="195" mass="20913">MTISESYADATYVKQSETASNSFSTATYDISGTTMAFTSDIQTNNVTTTSNYTTSADTTSAKAVLTTNVQTTSRNSSILHSSAEVHESTKENPSNGGVIFGAIVGAVLGCALIGLVGYFMCAKRKFQGFVHQRLYDDMTNDPVLRLDNVPESYGASTADLSYYNPTMANETTPQNSNTPYDAISMDDMTSSPHLP</sequence>
<dbReference type="EMBL" id="CM037615">
    <property type="protein sequence ID" value="KAH8014101.1"/>
    <property type="molecule type" value="Genomic_DNA"/>
</dbReference>
<name>A0ACB8G3B0_9SAUR</name>
<dbReference type="Proteomes" id="UP000827872">
    <property type="component" value="Linkage Group LG02"/>
</dbReference>
<gene>
    <name evidence="1" type="ORF">K3G42_025808</name>
</gene>
<proteinExistence type="predicted"/>
<comment type="caution">
    <text evidence="1">The sequence shown here is derived from an EMBL/GenBank/DDBJ whole genome shotgun (WGS) entry which is preliminary data.</text>
</comment>
<keyword evidence="2" id="KW-1185">Reference proteome</keyword>